<dbReference type="Pfam" id="PF06813">
    <property type="entry name" value="Nodulin-like"/>
    <property type="match status" value="1"/>
</dbReference>
<comment type="subcellular location">
    <subcellularLocation>
        <location evidence="1">Membrane</location>
        <topology evidence="1">Multi-pass membrane protein</topology>
    </subcellularLocation>
</comment>
<dbReference type="Proteomes" id="UP001165065">
    <property type="component" value="Unassembled WGS sequence"/>
</dbReference>
<evidence type="ECO:0000256" key="3">
    <source>
        <dbReference type="ARBA" id="ARBA00022989"/>
    </source>
</evidence>
<feature type="transmembrane region" description="Helical" evidence="5">
    <location>
        <begin position="332"/>
        <end position="351"/>
    </location>
</feature>
<dbReference type="AlphaFoldDB" id="A0A9W7G915"/>
<feature type="transmembrane region" description="Helical" evidence="5">
    <location>
        <begin position="223"/>
        <end position="241"/>
    </location>
</feature>
<dbReference type="GO" id="GO:0016020">
    <property type="term" value="C:membrane"/>
    <property type="evidence" value="ECO:0007669"/>
    <property type="project" value="UniProtKB-SubCell"/>
</dbReference>
<reference evidence="9" key="1">
    <citation type="journal article" date="2023" name="Commun. Biol.">
        <title>Genome analysis of Parmales, the sister group of diatoms, reveals the evolutionary specialization of diatoms from phago-mixotrophs to photoautotrophs.</title>
        <authorList>
            <person name="Ban H."/>
            <person name="Sato S."/>
            <person name="Yoshikawa S."/>
            <person name="Yamada K."/>
            <person name="Nakamura Y."/>
            <person name="Ichinomiya M."/>
            <person name="Sato N."/>
            <person name="Blanc-Mathieu R."/>
            <person name="Endo H."/>
            <person name="Kuwata A."/>
            <person name="Ogata H."/>
        </authorList>
    </citation>
    <scope>NUCLEOTIDE SEQUENCE [LARGE SCALE GENOMIC DNA]</scope>
</reference>
<dbReference type="InterPro" id="IPR036259">
    <property type="entry name" value="MFS_trans_sf"/>
</dbReference>
<dbReference type="OrthoDB" id="410267at2759"/>
<feature type="transmembrane region" description="Helical" evidence="5">
    <location>
        <begin position="140"/>
        <end position="165"/>
    </location>
</feature>
<evidence type="ECO:0000313" key="8">
    <source>
        <dbReference type="EMBL" id="GMI37012.1"/>
    </source>
</evidence>
<dbReference type="SUPFAM" id="SSF103473">
    <property type="entry name" value="MFS general substrate transporter"/>
    <property type="match status" value="1"/>
</dbReference>
<evidence type="ECO:0000256" key="4">
    <source>
        <dbReference type="ARBA" id="ARBA00023136"/>
    </source>
</evidence>
<comment type="caution">
    <text evidence="8">The sequence shown here is derived from an EMBL/GenBank/DDBJ whole genome shotgun (WGS) entry which is preliminary data.</text>
</comment>
<accession>A0A9W7G915</accession>
<gene>
    <name evidence="8" type="ORF">TrCOL_g2536</name>
</gene>
<keyword evidence="3 5" id="KW-1133">Transmembrane helix</keyword>
<evidence type="ECO:0000313" key="9">
    <source>
        <dbReference type="Proteomes" id="UP001165065"/>
    </source>
</evidence>
<evidence type="ECO:0000256" key="6">
    <source>
        <dbReference type="SAM" id="SignalP"/>
    </source>
</evidence>
<dbReference type="Gene3D" id="1.20.1250.20">
    <property type="entry name" value="MFS general substrate transporter like domains"/>
    <property type="match status" value="2"/>
</dbReference>
<feature type="transmembrane region" description="Helical" evidence="5">
    <location>
        <begin position="73"/>
        <end position="91"/>
    </location>
</feature>
<evidence type="ECO:0000259" key="7">
    <source>
        <dbReference type="Pfam" id="PF06813"/>
    </source>
</evidence>
<proteinExistence type="predicted"/>
<feature type="transmembrane region" description="Helical" evidence="5">
    <location>
        <begin position="103"/>
        <end position="128"/>
    </location>
</feature>
<organism evidence="8 9">
    <name type="scientific">Triparma columacea</name>
    <dbReference type="NCBI Taxonomy" id="722753"/>
    <lineage>
        <taxon>Eukaryota</taxon>
        <taxon>Sar</taxon>
        <taxon>Stramenopiles</taxon>
        <taxon>Ochrophyta</taxon>
        <taxon>Bolidophyceae</taxon>
        <taxon>Parmales</taxon>
        <taxon>Triparmaceae</taxon>
        <taxon>Triparma</taxon>
    </lineage>
</organism>
<name>A0A9W7G915_9STRA</name>
<keyword evidence="9" id="KW-1185">Reference proteome</keyword>
<sequence>MAHPKFTVLACLLVAAAVTGSSYTFGVYSSALKEKYQFSQSQLDNISTLCFCSGFLTWVPGLVADRLGPSRTIFLGGSVQSTSFILFYLYSSSILPNSSDNTVNMLFLAGLLMTQFLGSGCVVAAVFATTVRTFPMHRGLVTGLIKGWVGLCGGMITQVFVGVVWGLDLDDQDDSAWLSFTLVAGVIVVFATLIPSRVLRNNSERVEVEGPEFDTQVRRRVKIGYVILVAMGVFVVSSALLEKYVPHYILSLFAFLIICVYVSPSLLAGEWVDSAFAKDRPSYAPLLKGEDDVLDNILDTEEGVVSLVSSVVLHPPTGSDYTIRTMVQTIDFYLLLYSLVVLIGSGIAVTTNSGQMFSSINSNMSAVSSTMFSATQSFSRVSCGVFCDVLRKKGSQRLWIVFVGLLVMMASYALFYVNTEISMVLGTAMSGLAFGSAWPTMVVVVSERFGVKNMGGNYMVFDGFASAVGTLVLGKLIPEQAYNSHLEQGETECTGKDCYEAAYGNIFVICLSAVVTSYIFISRANAHDKKHIDI</sequence>
<feature type="transmembrane region" description="Helical" evidence="5">
    <location>
        <begin position="247"/>
        <end position="268"/>
    </location>
</feature>
<keyword evidence="6" id="KW-0732">Signal</keyword>
<dbReference type="InterPro" id="IPR010658">
    <property type="entry name" value="Nodulin-like"/>
</dbReference>
<feature type="domain" description="Nodulin-like" evidence="7">
    <location>
        <begin position="7"/>
        <end position="264"/>
    </location>
</feature>
<keyword evidence="2 5" id="KW-0812">Transmembrane</keyword>
<feature type="transmembrane region" description="Helical" evidence="5">
    <location>
        <begin position="398"/>
        <end position="417"/>
    </location>
</feature>
<feature type="transmembrane region" description="Helical" evidence="5">
    <location>
        <begin position="423"/>
        <end position="446"/>
    </location>
</feature>
<evidence type="ECO:0000256" key="5">
    <source>
        <dbReference type="SAM" id="Phobius"/>
    </source>
</evidence>
<keyword evidence="4 5" id="KW-0472">Membrane</keyword>
<feature type="chain" id="PRO_5040850500" description="Nodulin-like domain-containing protein" evidence="6">
    <location>
        <begin position="21"/>
        <end position="534"/>
    </location>
</feature>
<evidence type="ECO:0000256" key="1">
    <source>
        <dbReference type="ARBA" id="ARBA00004141"/>
    </source>
</evidence>
<dbReference type="PANTHER" id="PTHR21576">
    <property type="entry name" value="UNCHARACTERIZED NODULIN-LIKE PROTEIN"/>
    <property type="match status" value="1"/>
</dbReference>
<feature type="transmembrane region" description="Helical" evidence="5">
    <location>
        <begin position="177"/>
        <end position="195"/>
    </location>
</feature>
<dbReference type="PANTHER" id="PTHR21576:SF158">
    <property type="entry name" value="RIBOSOMAL RNA-PROCESSING PROTEIN 12-LIKE CONSERVED DOMAIN-CONTAINING PROTEIN"/>
    <property type="match status" value="1"/>
</dbReference>
<feature type="signal peptide" evidence="6">
    <location>
        <begin position="1"/>
        <end position="20"/>
    </location>
</feature>
<protein>
    <recommendedName>
        <fullName evidence="7">Nodulin-like domain-containing protein</fullName>
    </recommendedName>
</protein>
<evidence type="ECO:0000256" key="2">
    <source>
        <dbReference type="ARBA" id="ARBA00022692"/>
    </source>
</evidence>
<dbReference type="EMBL" id="BRYA01000070">
    <property type="protein sequence ID" value="GMI37012.1"/>
    <property type="molecule type" value="Genomic_DNA"/>
</dbReference>
<feature type="transmembrane region" description="Helical" evidence="5">
    <location>
        <begin position="502"/>
        <end position="521"/>
    </location>
</feature>